<dbReference type="AlphaFoldDB" id="A0AAV4SHY1"/>
<evidence type="ECO:0000256" key="1">
    <source>
        <dbReference type="SAM" id="MobiDB-lite"/>
    </source>
</evidence>
<comment type="caution">
    <text evidence="2">The sequence shown here is derived from an EMBL/GenBank/DDBJ whole genome shotgun (WGS) entry which is preliminary data.</text>
</comment>
<gene>
    <name evidence="2" type="ORF">CDAR_386161</name>
</gene>
<organism evidence="2 3">
    <name type="scientific">Caerostris darwini</name>
    <dbReference type="NCBI Taxonomy" id="1538125"/>
    <lineage>
        <taxon>Eukaryota</taxon>
        <taxon>Metazoa</taxon>
        <taxon>Ecdysozoa</taxon>
        <taxon>Arthropoda</taxon>
        <taxon>Chelicerata</taxon>
        <taxon>Arachnida</taxon>
        <taxon>Araneae</taxon>
        <taxon>Araneomorphae</taxon>
        <taxon>Entelegynae</taxon>
        <taxon>Araneoidea</taxon>
        <taxon>Araneidae</taxon>
        <taxon>Caerostris</taxon>
    </lineage>
</organism>
<dbReference type="Proteomes" id="UP001054837">
    <property type="component" value="Unassembled WGS sequence"/>
</dbReference>
<name>A0AAV4SHY1_9ARAC</name>
<accession>A0AAV4SHY1</accession>
<proteinExistence type="predicted"/>
<dbReference type="EMBL" id="BPLQ01007976">
    <property type="protein sequence ID" value="GIY33720.1"/>
    <property type="molecule type" value="Genomic_DNA"/>
</dbReference>
<keyword evidence="3" id="KW-1185">Reference proteome</keyword>
<reference evidence="2 3" key="1">
    <citation type="submission" date="2021-06" db="EMBL/GenBank/DDBJ databases">
        <title>Caerostris darwini draft genome.</title>
        <authorList>
            <person name="Kono N."/>
            <person name="Arakawa K."/>
        </authorList>
    </citation>
    <scope>NUCLEOTIDE SEQUENCE [LARGE SCALE GENOMIC DNA]</scope>
</reference>
<protein>
    <submittedName>
        <fullName evidence="2">Uncharacterized protein</fullName>
    </submittedName>
</protein>
<feature type="compositionally biased region" description="Basic residues" evidence="1">
    <location>
        <begin position="23"/>
        <end position="33"/>
    </location>
</feature>
<sequence length="128" mass="15180">MIDICQLKLLRKRPTKTLVKKEDKKKRVSRSRNQRKESHPFDERETILRRKKNRREEFPKCVTRQCPRKDPGQEMKRVTFSLGQSLSLRPVTLGWNAHCIAKEWGKSTICDLRRLFENTDSKGNNSNL</sequence>
<evidence type="ECO:0000313" key="3">
    <source>
        <dbReference type="Proteomes" id="UP001054837"/>
    </source>
</evidence>
<feature type="compositionally biased region" description="Basic and acidic residues" evidence="1">
    <location>
        <begin position="34"/>
        <end position="46"/>
    </location>
</feature>
<evidence type="ECO:0000313" key="2">
    <source>
        <dbReference type="EMBL" id="GIY33720.1"/>
    </source>
</evidence>
<feature type="region of interest" description="Disordered" evidence="1">
    <location>
        <begin position="16"/>
        <end position="46"/>
    </location>
</feature>